<organism evidence="1 2">
    <name type="scientific">Caballeronia sordidicola</name>
    <name type="common">Burkholderia sordidicola</name>
    <dbReference type="NCBI Taxonomy" id="196367"/>
    <lineage>
        <taxon>Bacteria</taxon>
        <taxon>Pseudomonadati</taxon>
        <taxon>Pseudomonadota</taxon>
        <taxon>Betaproteobacteria</taxon>
        <taxon>Burkholderiales</taxon>
        <taxon>Burkholderiaceae</taxon>
        <taxon>Caballeronia</taxon>
    </lineage>
</organism>
<comment type="caution">
    <text evidence="1">The sequence shown here is derived from an EMBL/GenBank/DDBJ whole genome shotgun (WGS) entry which is preliminary data.</text>
</comment>
<accession>A0A242N202</accession>
<evidence type="ECO:0000313" key="2">
    <source>
        <dbReference type="Proteomes" id="UP000194546"/>
    </source>
</evidence>
<dbReference type="EMBL" id="NBTY01000052">
    <property type="protein sequence ID" value="OTP77709.1"/>
    <property type="molecule type" value="Genomic_DNA"/>
</dbReference>
<sequence>MISTDTVGHRQAVRIEARVSAPKWRRMRSASNVNNRLYDLGRNEP</sequence>
<dbReference type="AlphaFoldDB" id="A0A242N202"/>
<name>A0A242N202_CABSO</name>
<reference evidence="1 2" key="1">
    <citation type="submission" date="2017-03" db="EMBL/GenBank/DDBJ databases">
        <title>Genome analysis of strain PAMC 26510.</title>
        <authorList>
            <person name="Oh H.-M."/>
            <person name="Yang J.-A."/>
        </authorList>
    </citation>
    <scope>NUCLEOTIDE SEQUENCE [LARGE SCALE GENOMIC DNA]</scope>
    <source>
        <strain evidence="1 2">PAMC 26510</strain>
    </source>
</reference>
<proteinExistence type="predicted"/>
<protein>
    <submittedName>
        <fullName evidence="1">Uncharacterized protein</fullName>
    </submittedName>
</protein>
<gene>
    <name evidence="1" type="ORF">PAMC26510_08550</name>
</gene>
<evidence type="ECO:0000313" key="1">
    <source>
        <dbReference type="EMBL" id="OTP77709.1"/>
    </source>
</evidence>
<dbReference type="Proteomes" id="UP000194546">
    <property type="component" value="Unassembled WGS sequence"/>
</dbReference>